<keyword evidence="2" id="KW-0762">Sugar transport</keyword>
<dbReference type="CDD" id="cd00211">
    <property type="entry name" value="PTS_IIA_fru"/>
    <property type="match status" value="1"/>
</dbReference>
<keyword evidence="3" id="KW-1185">Reference proteome</keyword>
<keyword evidence="2" id="KW-0813">Transport</keyword>
<dbReference type="Proteomes" id="UP001281447">
    <property type="component" value="Unassembled WGS sequence"/>
</dbReference>
<dbReference type="PROSITE" id="PS51094">
    <property type="entry name" value="PTS_EIIA_TYPE_2"/>
    <property type="match status" value="1"/>
</dbReference>
<dbReference type="PANTHER" id="PTHR47738:SF2">
    <property type="entry name" value="PTS SYSTEM FRUCTOSE-LIKE EIIA COMPONENT"/>
    <property type="match status" value="1"/>
</dbReference>
<dbReference type="InterPro" id="IPR016152">
    <property type="entry name" value="PTrfase/Anion_transptr"/>
</dbReference>
<dbReference type="SUPFAM" id="SSF55804">
    <property type="entry name" value="Phoshotransferase/anion transport protein"/>
    <property type="match status" value="1"/>
</dbReference>
<feature type="domain" description="PTS EIIA type-2" evidence="1">
    <location>
        <begin position="1"/>
        <end position="125"/>
    </location>
</feature>
<sequence>MKDWQRSPRKIILVMIKKAVIKGFIEREALSSTGMEQGIAIPHTELDSIRKASIVILKLDQSVEWHALDGKLTNIVIAMFIPKGQSNGHLKYLSEVSKLLIHQEFIDQLHRAQAPDEIYQMFKERVS</sequence>
<dbReference type="Gene3D" id="3.40.930.10">
    <property type="entry name" value="Mannitol-specific EII, Chain A"/>
    <property type="match status" value="1"/>
</dbReference>
<evidence type="ECO:0000259" key="1">
    <source>
        <dbReference type="PROSITE" id="PS51094"/>
    </source>
</evidence>
<protein>
    <submittedName>
        <fullName evidence="2">PTS sugar transporter subunit IIA</fullName>
    </submittedName>
</protein>
<dbReference type="PANTHER" id="PTHR47738">
    <property type="entry name" value="PTS SYSTEM FRUCTOSE-LIKE EIIA COMPONENT-RELATED"/>
    <property type="match status" value="1"/>
</dbReference>
<comment type="caution">
    <text evidence="2">The sequence shown here is derived from an EMBL/GenBank/DDBJ whole genome shotgun (WGS) entry which is preliminary data.</text>
</comment>
<reference evidence="2 3" key="1">
    <citation type="submission" date="2023-10" db="EMBL/GenBank/DDBJ databases">
        <title>Virgibacillus halophilus 5B73C genome.</title>
        <authorList>
            <person name="Miliotis G."/>
            <person name="Sengupta P."/>
            <person name="Hameed A."/>
            <person name="Chuvochina M."/>
            <person name="Mcdonagh F."/>
            <person name="Simpson A.C."/>
            <person name="Singh N.K."/>
            <person name="Rekha P.D."/>
            <person name="Raman K."/>
            <person name="Hugenholtz P."/>
            <person name="Venkateswaran K."/>
        </authorList>
    </citation>
    <scope>NUCLEOTIDE SEQUENCE [LARGE SCALE GENOMIC DNA]</scope>
    <source>
        <strain evidence="2 3">5B73C</strain>
    </source>
</reference>
<dbReference type="Pfam" id="PF00359">
    <property type="entry name" value="PTS_EIIA_2"/>
    <property type="match status" value="1"/>
</dbReference>
<gene>
    <name evidence="2" type="ORF">RWE15_09150</name>
</gene>
<dbReference type="EMBL" id="JAWDIP010000003">
    <property type="protein sequence ID" value="MDY0394578.1"/>
    <property type="molecule type" value="Genomic_DNA"/>
</dbReference>
<proteinExistence type="predicted"/>
<organism evidence="2 3">
    <name type="scientific">Tigheibacillus halophilus</name>
    <dbReference type="NCBI Taxonomy" id="361280"/>
    <lineage>
        <taxon>Bacteria</taxon>
        <taxon>Bacillati</taxon>
        <taxon>Bacillota</taxon>
        <taxon>Bacilli</taxon>
        <taxon>Bacillales</taxon>
        <taxon>Bacillaceae</taxon>
        <taxon>Tigheibacillus</taxon>
    </lineage>
</organism>
<evidence type="ECO:0000313" key="3">
    <source>
        <dbReference type="Proteomes" id="UP001281447"/>
    </source>
</evidence>
<dbReference type="InterPro" id="IPR002178">
    <property type="entry name" value="PTS_EIIA_type-2_dom"/>
</dbReference>
<evidence type="ECO:0000313" key="2">
    <source>
        <dbReference type="EMBL" id="MDY0394578.1"/>
    </source>
</evidence>
<dbReference type="InterPro" id="IPR051541">
    <property type="entry name" value="PTS_SugarTrans_NitroReg"/>
</dbReference>
<accession>A0ABU5C5H4</accession>
<name>A0ABU5C5H4_9BACI</name>